<evidence type="ECO:0000313" key="4">
    <source>
        <dbReference type="Proteomes" id="UP000050514"/>
    </source>
</evidence>
<comment type="similarity">
    <text evidence="1">Belongs to the DprA/Smf family.</text>
</comment>
<dbReference type="SUPFAM" id="SSF102405">
    <property type="entry name" value="MCP/YpsA-like"/>
    <property type="match status" value="1"/>
</dbReference>
<dbReference type="PATRIC" id="fig|360411.5.peg.2637"/>
<organism evidence="3 4">
    <name type="scientific">Bellilinea caldifistulae</name>
    <dbReference type="NCBI Taxonomy" id="360411"/>
    <lineage>
        <taxon>Bacteria</taxon>
        <taxon>Bacillati</taxon>
        <taxon>Chloroflexota</taxon>
        <taxon>Anaerolineae</taxon>
        <taxon>Anaerolineales</taxon>
        <taxon>Anaerolineaceae</taxon>
        <taxon>Bellilinea</taxon>
    </lineage>
</organism>
<dbReference type="RefSeq" id="WP_061915722.1">
    <property type="nucleotide sequence ID" value="NZ_DF967971.1"/>
</dbReference>
<dbReference type="GO" id="GO:0009294">
    <property type="term" value="P:DNA-mediated transformation"/>
    <property type="evidence" value="ECO:0007669"/>
    <property type="project" value="InterPro"/>
</dbReference>
<proteinExistence type="inferred from homology"/>
<dbReference type="Pfam" id="PF17782">
    <property type="entry name" value="WHD_DprA"/>
    <property type="match status" value="1"/>
</dbReference>
<dbReference type="AlphaFoldDB" id="A0A0P6WX78"/>
<dbReference type="Gene3D" id="3.40.50.450">
    <property type="match status" value="1"/>
</dbReference>
<evidence type="ECO:0000259" key="2">
    <source>
        <dbReference type="PROSITE" id="PS50008"/>
    </source>
</evidence>
<dbReference type="Gene3D" id="1.10.10.10">
    <property type="entry name" value="Winged helix-like DNA-binding domain superfamily/Winged helix DNA-binding domain"/>
    <property type="match status" value="1"/>
</dbReference>
<protein>
    <recommendedName>
        <fullName evidence="2">PI-PLC Y-box domain-containing protein</fullName>
    </recommendedName>
</protein>
<comment type="caution">
    <text evidence="3">The sequence shown here is derived from an EMBL/GenBank/DDBJ whole genome shotgun (WGS) entry which is preliminary data.</text>
</comment>
<dbReference type="InterPro" id="IPR001711">
    <property type="entry name" value="PLipase_C_Pinositol-sp_Y"/>
</dbReference>
<name>A0A0P6WX78_9CHLR</name>
<sequence>MNPKAYWVGFNYVKGIGSVRLSRLLQTFNGDLEAAWHAPYEKLMAARLHPHLVERVLKIRSQIDLERIWENIERKAIHVITWEDENYPPILRQIDQPPPVLYIKGEYLPEDELAVAVVGTRRVSAYGKQVAEELAAFLARNQVTVVSGLARGTDAVAHQSALRAGGRTLAVLGCGVDLVYPPEHGRLAEEIMANGALISDYPPGTPPESSNFPPRNRIISGLALATVVIEAGDTSGALITASFAADQGREVLAVPGNIHSPNSKGVNRLIQNGARPLLNPSDVLEALNIQQVNTRRIARKVLPSDETEAKLLQVLGDDNLSADEISFLSGLPIEKVSACLIMMELKGLVRNNGGTNYRAIREETEYYGRNDE</sequence>
<dbReference type="InterPro" id="IPR057666">
    <property type="entry name" value="DrpA_SLOG"/>
</dbReference>
<dbReference type="PANTHER" id="PTHR43022:SF1">
    <property type="entry name" value="PROTEIN SMF"/>
    <property type="match status" value="1"/>
</dbReference>
<dbReference type="Proteomes" id="UP000050514">
    <property type="component" value="Unassembled WGS sequence"/>
</dbReference>
<gene>
    <name evidence="3" type="ORF">AC812_10125</name>
</gene>
<dbReference type="Pfam" id="PF02481">
    <property type="entry name" value="DNA_processg_A"/>
    <property type="match status" value="1"/>
</dbReference>
<dbReference type="GO" id="GO:0006629">
    <property type="term" value="P:lipid metabolic process"/>
    <property type="evidence" value="ECO:0007669"/>
    <property type="project" value="InterPro"/>
</dbReference>
<dbReference type="EMBL" id="LGHJ01000016">
    <property type="protein sequence ID" value="KPL74879.1"/>
    <property type="molecule type" value="Genomic_DNA"/>
</dbReference>
<dbReference type="NCBIfam" id="TIGR00732">
    <property type="entry name" value="dprA"/>
    <property type="match status" value="1"/>
</dbReference>
<reference evidence="3 4" key="1">
    <citation type="submission" date="2015-07" db="EMBL/GenBank/DDBJ databases">
        <title>Draft genome of Bellilinea caldifistulae DSM 17877.</title>
        <authorList>
            <person name="Hemp J."/>
            <person name="Ward L.M."/>
            <person name="Pace L.A."/>
            <person name="Fischer W.W."/>
        </authorList>
    </citation>
    <scope>NUCLEOTIDE SEQUENCE [LARGE SCALE GENOMIC DNA]</scope>
    <source>
        <strain evidence="3 4">GOMI-1</strain>
    </source>
</reference>
<evidence type="ECO:0000313" key="3">
    <source>
        <dbReference type="EMBL" id="KPL74879.1"/>
    </source>
</evidence>
<dbReference type="PROSITE" id="PS50008">
    <property type="entry name" value="PIPLC_Y_DOMAIN"/>
    <property type="match status" value="1"/>
</dbReference>
<keyword evidence="4" id="KW-1185">Reference proteome</keyword>
<dbReference type="STRING" id="360411.AC812_10125"/>
<dbReference type="PANTHER" id="PTHR43022">
    <property type="entry name" value="PROTEIN SMF"/>
    <property type="match status" value="1"/>
</dbReference>
<dbReference type="InterPro" id="IPR041614">
    <property type="entry name" value="DprA_WH"/>
</dbReference>
<dbReference type="OrthoDB" id="9785707at2"/>
<dbReference type="GO" id="GO:0035556">
    <property type="term" value="P:intracellular signal transduction"/>
    <property type="evidence" value="ECO:0007669"/>
    <property type="project" value="InterPro"/>
</dbReference>
<dbReference type="GO" id="GO:0004435">
    <property type="term" value="F:phosphatidylinositol-4,5-bisphosphate phospholipase C activity"/>
    <property type="evidence" value="ECO:0007669"/>
    <property type="project" value="InterPro"/>
</dbReference>
<evidence type="ECO:0000256" key="1">
    <source>
        <dbReference type="ARBA" id="ARBA00006525"/>
    </source>
</evidence>
<accession>A0A0P6WX78</accession>
<feature type="domain" description="PI-PLC Y-box" evidence="2">
    <location>
        <begin position="201"/>
        <end position="262"/>
    </location>
</feature>
<dbReference type="InterPro" id="IPR003488">
    <property type="entry name" value="DprA"/>
</dbReference>
<dbReference type="InterPro" id="IPR036388">
    <property type="entry name" value="WH-like_DNA-bd_sf"/>
</dbReference>